<protein>
    <submittedName>
        <fullName evidence="2">HDIG domain protein</fullName>
    </submittedName>
</protein>
<sequence length="385" mass="42185">MKWIAPSEAEIGMHVRGFDGPWLQHPFWRSDFKISTARQLNKVRQSAIKAVLVDDDATPIGSAFVLDTVLPAHIPDTKALTPPVQIADRTEETGARRLLVKSKRQMMSTFADLRMGRLVDTDSLLPLIGEISDVIVSSSTALHSILSLKTRDEYTYMHSVAVCAMMIKFARDLGFSAPAVADLGLAGLLHDVGKALVPEDVLNKKGRLTDAEFALMRTHPELGYRELKRTPGIPAVVLDVCLNHHEKISGDGYPNALPANAISTAARMGAICDVYDALTSDRCYKDAWSPQRALREMGSWPGHFDPELLATFEEVLGIYPVGARVRLINGDEAIVVGESPNPTVHALRIVGKERFNAEGRLIVENIRSEEIAGLSLKRPALANLV</sequence>
<dbReference type="PANTHER" id="PTHR43155:SF2">
    <property type="entry name" value="CYCLIC DI-GMP PHOSPHODIESTERASE PA4108"/>
    <property type="match status" value="1"/>
</dbReference>
<reference evidence="2 3" key="1">
    <citation type="journal article" date="2013" name="Genome Announc.">
        <title>Draft Genome Sequence of Strain JLT2015T, Belonging to the Family Sphingomonadaceae of the Alphaproteobacteria.</title>
        <authorList>
            <person name="Tang K."/>
            <person name="Liu K."/>
            <person name="Li S."/>
            <person name="Jiao N."/>
        </authorList>
    </citation>
    <scope>NUCLEOTIDE SEQUENCE [LARGE SCALE GENOMIC DNA]</scope>
    <source>
        <strain evidence="2 3">JLT2015</strain>
    </source>
</reference>
<dbReference type="GO" id="GO:0008081">
    <property type="term" value="F:phosphoric diester hydrolase activity"/>
    <property type="evidence" value="ECO:0007669"/>
    <property type="project" value="UniProtKB-ARBA"/>
</dbReference>
<dbReference type="PANTHER" id="PTHR43155">
    <property type="entry name" value="CYCLIC DI-GMP PHOSPHODIESTERASE PA4108-RELATED"/>
    <property type="match status" value="1"/>
</dbReference>
<dbReference type="Pfam" id="PF11871">
    <property type="entry name" value="DUF3391"/>
    <property type="match status" value="1"/>
</dbReference>
<dbReference type="InterPro" id="IPR021812">
    <property type="entry name" value="DUF3391"/>
</dbReference>
<accession>M2U823</accession>
<evidence type="ECO:0000313" key="2">
    <source>
        <dbReference type="EMBL" id="EMD84138.1"/>
    </source>
</evidence>
<dbReference type="AlphaFoldDB" id="M2U823"/>
<dbReference type="PROSITE" id="PS51832">
    <property type="entry name" value="HD_GYP"/>
    <property type="match status" value="1"/>
</dbReference>
<gene>
    <name evidence="2" type="ORF">C725_0068</name>
</gene>
<dbReference type="InterPro" id="IPR003607">
    <property type="entry name" value="HD/PDEase_dom"/>
</dbReference>
<dbReference type="Pfam" id="PF13487">
    <property type="entry name" value="HD_5"/>
    <property type="match status" value="1"/>
</dbReference>
<dbReference type="SUPFAM" id="SSF109604">
    <property type="entry name" value="HD-domain/PDEase-like"/>
    <property type="match status" value="1"/>
</dbReference>
<dbReference type="CDD" id="cd00077">
    <property type="entry name" value="HDc"/>
    <property type="match status" value="1"/>
</dbReference>
<dbReference type="OrthoDB" id="9802066at2"/>
<evidence type="ECO:0000313" key="3">
    <source>
        <dbReference type="Proteomes" id="UP000011717"/>
    </source>
</evidence>
<dbReference type="Proteomes" id="UP000011717">
    <property type="component" value="Unassembled WGS sequence"/>
</dbReference>
<dbReference type="Gene3D" id="1.10.3210.10">
    <property type="entry name" value="Hypothetical protein af1432"/>
    <property type="match status" value="1"/>
</dbReference>
<proteinExistence type="predicted"/>
<feature type="domain" description="HD-GYP" evidence="1">
    <location>
        <begin position="133"/>
        <end position="328"/>
    </location>
</feature>
<comment type="caution">
    <text evidence="2">The sequence shown here is derived from an EMBL/GenBank/DDBJ whole genome shotgun (WGS) entry which is preliminary data.</text>
</comment>
<dbReference type="InterPro" id="IPR037522">
    <property type="entry name" value="HD_GYP_dom"/>
</dbReference>
<evidence type="ECO:0000259" key="1">
    <source>
        <dbReference type="PROSITE" id="PS51832"/>
    </source>
</evidence>
<dbReference type="SMART" id="SM00471">
    <property type="entry name" value="HDc"/>
    <property type="match status" value="1"/>
</dbReference>
<dbReference type="RefSeq" id="WP_008599438.1">
    <property type="nucleotide sequence ID" value="NZ_AMRV01000001.1"/>
</dbReference>
<keyword evidence="3" id="KW-1185">Reference proteome</keyword>
<dbReference type="EMBL" id="AMRV01000001">
    <property type="protein sequence ID" value="EMD84138.1"/>
    <property type="molecule type" value="Genomic_DNA"/>
</dbReference>
<name>M2U823_9SPHN</name>
<organism evidence="2 3">
    <name type="scientific">Pacificimonas flava</name>
    <dbReference type="NCBI Taxonomy" id="1234595"/>
    <lineage>
        <taxon>Bacteria</taxon>
        <taxon>Pseudomonadati</taxon>
        <taxon>Pseudomonadota</taxon>
        <taxon>Alphaproteobacteria</taxon>
        <taxon>Sphingomonadales</taxon>
        <taxon>Sphingosinicellaceae</taxon>
        <taxon>Pacificimonas</taxon>
    </lineage>
</organism>